<dbReference type="eggNOG" id="ENOG502T06A">
    <property type="taxonomic scope" value="Eukaryota"/>
</dbReference>
<comment type="caution">
    <text evidence="2">The sequence shown here is derived from an EMBL/GenBank/DDBJ whole genome shotgun (WGS) entry which is preliminary data.</text>
</comment>
<evidence type="ECO:0000313" key="3">
    <source>
        <dbReference type="Proteomes" id="UP000266841"/>
    </source>
</evidence>
<feature type="non-terminal residue" evidence="2">
    <location>
        <position position="1"/>
    </location>
</feature>
<dbReference type="Proteomes" id="UP000266841">
    <property type="component" value="Unassembled WGS sequence"/>
</dbReference>
<reference evidence="2 3" key="1">
    <citation type="journal article" date="2012" name="Genome Biol.">
        <title>Genome and low-iron response of an oceanic diatom adapted to chronic iron limitation.</title>
        <authorList>
            <person name="Lommer M."/>
            <person name="Specht M."/>
            <person name="Roy A.S."/>
            <person name="Kraemer L."/>
            <person name="Andreson R."/>
            <person name="Gutowska M.A."/>
            <person name="Wolf J."/>
            <person name="Bergner S.V."/>
            <person name="Schilhabel M.B."/>
            <person name="Klostermeier U.C."/>
            <person name="Beiko R.G."/>
            <person name="Rosenstiel P."/>
            <person name="Hippler M."/>
            <person name="Laroche J."/>
        </authorList>
    </citation>
    <scope>NUCLEOTIDE SEQUENCE [LARGE SCALE GENOMIC DNA]</scope>
    <source>
        <strain evidence="2 3">CCMP1005</strain>
    </source>
</reference>
<feature type="region of interest" description="Disordered" evidence="1">
    <location>
        <begin position="1"/>
        <end position="34"/>
    </location>
</feature>
<protein>
    <submittedName>
        <fullName evidence="2">Uncharacterized protein</fullName>
    </submittedName>
</protein>
<evidence type="ECO:0000313" key="2">
    <source>
        <dbReference type="EMBL" id="EJK46746.1"/>
    </source>
</evidence>
<accession>K0RCH2</accession>
<name>K0RCH2_THAOC</name>
<dbReference type="EMBL" id="AGNL01047563">
    <property type="protein sequence ID" value="EJK46746.1"/>
    <property type="molecule type" value="Genomic_DNA"/>
</dbReference>
<proteinExistence type="predicted"/>
<keyword evidence="3" id="KW-1185">Reference proteome</keyword>
<feature type="compositionally biased region" description="Basic and acidic residues" evidence="1">
    <location>
        <begin position="1"/>
        <end position="32"/>
    </location>
</feature>
<dbReference type="AlphaFoldDB" id="K0RCH2"/>
<organism evidence="2 3">
    <name type="scientific">Thalassiosira oceanica</name>
    <name type="common">Marine diatom</name>
    <dbReference type="NCBI Taxonomy" id="159749"/>
    <lineage>
        <taxon>Eukaryota</taxon>
        <taxon>Sar</taxon>
        <taxon>Stramenopiles</taxon>
        <taxon>Ochrophyta</taxon>
        <taxon>Bacillariophyta</taxon>
        <taxon>Coscinodiscophyceae</taxon>
        <taxon>Thalassiosirophycidae</taxon>
        <taxon>Thalassiosirales</taxon>
        <taxon>Thalassiosiraceae</taxon>
        <taxon>Thalassiosira</taxon>
    </lineage>
</organism>
<evidence type="ECO:0000256" key="1">
    <source>
        <dbReference type="SAM" id="MobiDB-lite"/>
    </source>
</evidence>
<sequence>GAQAKKREDPDVRDKENAQKRARRAEDGEYRDALMQVRDVNHKRTAHNEKRDRRVDLSKGFFNEEHTTFALWRATEKGSDDMKDRDENGRHYLGRMDVRCGYCGAIGFRGELKTKGDDGDGRALLHAER</sequence>
<gene>
    <name evidence="2" type="ORF">THAOC_34571</name>
</gene>